<reference evidence="1" key="2">
    <citation type="submission" date="2020-11" db="EMBL/GenBank/DDBJ databases">
        <authorList>
            <person name="McCartney M.A."/>
            <person name="Auch B."/>
            <person name="Kono T."/>
            <person name="Mallez S."/>
            <person name="Becker A."/>
            <person name="Gohl D.M."/>
            <person name="Silverstein K.A.T."/>
            <person name="Koren S."/>
            <person name="Bechman K.B."/>
            <person name="Herman A."/>
            <person name="Abrahante J.E."/>
            <person name="Garbe J."/>
        </authorList>
    </citation>
    <scope>NUCLEOTIDE SEQUENCE</scope>
    <source>
        <strain evidence="1">Duluth1</strain>
        <tissue evidence="1">Whole animal</tissue>
    </source>
</reference>
<comment type="caution">
    <text evidence="1">The sequence shown here is derived from an EMBL/GenBank/DDBJ whole genome shotgun (WGS) entry which is preliminary data.</text>
</comment>
<organism evidence="1 2">
    <name type="scientific">Dreissena polymorpha</name>
    <name type="common">Zebra mussel</name>
    <name type="synonym">Mytilus polymorpha</name>
    <dbReference type="NCBI Taxonomy" id="45954"/>
    <lineage>
        <taxon>Eukaryota</taxon>
        <taxon>Metazoa</taxon>
        <taxon>Spiralia</taxon>
        <taxon>Lophotrochozoa</taxon>
        <taxon>Mollusca</taxon>
        <taxon>Bivalvia</taxon>
        <taxon>Autobranchia</taxon>
        <taxon>Heteroconchia</taxon>
        <taxon>Euheterodonta</taxon>
        <taxon>Imparidentia</taxon>
        <taxon>Neoheterodontei</taxon>
        <taxon>Myida</taxon>
        <taxon>Dreissenoidea</taxon>
        <taxon>Dreissenidae</taxon>
        <taxon>Dreissena</taxon>
    </lineage>
</organism>
<reference evidence="1" key="1">
    <citation type="journal article" date="2019" name="bioRxiv">
        <title>The Genome of the Zebra Mussel, Dreissena polymorpha: A Resource for Invasive Species Research.</title>
        <authorList>
            <person name="McCartney M.A."/>
            <person name="Auch B."/>
            <person name="Kono T."/>
            <person name="Mallez S."/>
            <person name="Zhang Y."/>
            <person name="Obille A."/>
            <person name="Becker A."/>
            <person name="Abrahante J.E."/>
            <person name="Garbe J."/>
            <person name="Badalamenti J.P."/>
            <person name="Herman A."/>
            <person name="Mangelson H."/>
            <person name="Liachko I."/>
            <person name="Sullivan S."/>
            <person name="Sone E.D."/>
            <person name="Koren S."/>
            <person name="Silverstein K.A.T."/>
            <person name="Beckman K.B."/>
            <person name="Gohl D.M."/>
        </authorList>
    </citation>
    <scope>NUCLEOTIDE SEQUENCE</scope>
    <source>
        <strain evidence="1">Duluth1</strain>
        <tissue evidence="1">Whole animal</tissue>
    </source>
</reference>
<accession>A0A9D4CW12</accession>
<dbReference type="AlphaFoldDB" id="A0A9D4CW12"/>
<protein>
    <submittedName>
        <fullName evidence="1">Uncharacterized protein</fullName>
    </submittedName>
</protein>
<dbReference type="Gene3D" id="3.20.20.140">
    <property type="entry name" value="Metal-dependent hydrolases"/>
    <property type="match status" value="1"/>
</dbReference>
<sequence length="105" mass="12342">MGFFTTRNSQNSSVAFSQNGEKKACALFYRISICVFERWLEQIPETWFGFTSIVKNFDRYQRDTLNLMKEYRLLLETDAPYFTLEGQPWSSPNQIYRTAQASTLT</sequence>
<keyword evidence="2" id="KW-1185">Reference proteome</keyword>
<gene>
    <name evidence="1" type="ORF">DPMN_040434</name>
</gene>
<dbReference type="EMBL" id="JAIWYP010000011">
    <property type="protein sequence ID" value="KAH3733995.1"/>
    <property type="molecule type" value="Genomic_DNA"/>
</dbReference>
<evidence type="ECO:0000313" key="1">
    <source>
        <dbReference type="EMBL" id="KAH3733995.1"/>
    </source>
</evidence>
<name>A0A9D4CW12_DREPO</name>
<evidence type="ECO:0000313" key="2">
    <source>
        <dbReference type="Proteomes" id="UP000828390"/>
    </source>
</evidence>
<dbReference type="Proteomes" id="UP000828390">
    <property type="component" value="Unassembled WGS sequence"/>
</dbReference>
<proteinExistence type="predicted"/>